<accession>A0A5C8FRK4</accession>
<evidence type="ECO:0000313" key="2">
    <source>
        <dbReference type="Proteomes" id="UP000325002"/>
    </source>
</evidence>
<dbReference type="RefSeq" id="WP_147546557.1">
    <property type="nucleotide sequence ID" value="NZ_SAYD01000018.1"/>
</dbReference>
<dbReference type="Proteomes" id="UP000325002">
    <property type="component" value="Unassembled WGS sequence"/>
</dbReference>
<dbReference type="AlphaFoldDB" id="A0A5C8FRK4"/>
<proteinExistence type="predicted"/>
<protein>
    <submittedName>
        <fullName evidence="1">Uncharacterized protein</fullName>
    </submittedName>
</protein>
<gene>
    <name evidence="1" type="ORF">EPJ81_05405</name>
</gene>
<dbReference type="EMBL" id="SAYD01000018">
    <property type="protein sequence ID" value="TXJ38575.1"/>
    <property type="molecule type" value="Genomic_DNA"/>
</dbReference>
<comment type="caution">
    <text evidence="1">The sequence shown here is derived from an EMBL/GenBank/DDBJ whole genome shotgun (WGS) entry which is preliminary data.</text>
</comment>
<organism evidence="1 2">
    <name type="scientific">Brachyspira aalborgi</name>
    <dbReference type="NCBI Taxonomy" id="29522"/>
    <lineage>
        <taxon>Bacteria</taxon>
        <taxon>Pseudomonadati</taxon>
        <taxon>Spirochaetota</taxon>
        <taxon>Spirochaetia</taxon>
        <taxon>Brachyspirales</taxon>
        <taxon>Brachyspiraceae</taxon>
        <taxon>Brachyspira</taxon>
    </lineage>
</organism>
<sequence length="135" mass="16140">MKIIICLFFILIKITFSQNNDNLYFISKINSFRINAGLERHKTNNDLKEIVDTLAYMYSQGEDLSKTENIKELFRNINLNISYYNYHRIKGNNSINNLFDYFINNYIKTILNEDYNYVSFGIYNDGSYNYLVLLY</sequence>
<name>A0A5C8FRK4_9SPIR</name>
<reference evidence="1 2" key="1">
    <citation type="journal article" date="1992" name="Lakartidningen">
        <title>[Penicillin V and not amoxicillin is the first choice preparation in acute otitis].</title>
        <authorList>
            <person name="Kamme C."/>
            <person name="Lundgren K."/>
            <person name="Prellner K."/>
        </authorList>
    </citation>
    <scope>NUCLEOTIDE SEQUENCE [LARGE SCALE GENOMIC DNA]</scope>
    <source>
        <strain evidence="1 2">PC3997IV</strain>
    </source>
</reference>
<evidence type="ECO:0000313" key="1">
    <source>
        <dbReference type="EMBL" id="TXJ38575.1"/>
    </source>
</evidence>